<comment type="caution">
    <text evidence="7">The sequence shown here is derived from an EMBL/GenBank/DDBJ whole genome shotgun (WGS) entry which is preliminary data.</text>
</comment>
<dbReference type="PROSITE" id="PS51404">
    <property type="entry name" value="DYP_PEROXIDASE"/>
    <property type="match status" value="1"/>
</dbReference>
<dbReference type="InterPro" id="IPR048328">
    <property type="entry name" value="Dyp_perox_C"/>
</dbReference>
<evidence type="ECO:0000259" key="6">
    <source>
        <dbReference type="Pfam" id="PF20628"/>
    </source>
</evidence>
<keyword evidence="5" id="KW-0408">Iron</keyword>
<evidence type="ECO:0000256" key="2">
    <source>
        <dbReference type="ARBA" id="ARBA00022559"/>
    </source>
</evidence>
<gene>
    <name evidence="7" type="ORF">AACH11_20645</name>
</gene>
<reference evidence="7 8" key="1">
    <citation type="submission" date="2024-04" db="EMBL/GenBank/DDBJ databases">
        <title>Novel species of the genus Ideonella isolated from streams.</title>
        <authorList>
            <person name="Lu H."/>
        </authorList>
    </citation>
    <scope>NUCLEOTIDE SEQUENCE [LARGE SCALE GENOMIC DNA]</scope>
    <source>
        <strain evidence="7 8">BYS139W</strain>
    </source>
</reference>
<accession>A0ABU9BEL6</accession>
<dbReference type="PANTHER" id="PTHR30521">
    <property type="entry name" value="DEFERROCHELATASE/PEROXIDASE"/>
    <property type="match status" value="1"/>
</dbReference>
<proteinExistence type="predicted"/>
<name>A0ABU9BEL6_9BURK</name>
<dbReference type="PANTHER" id="PTHR30521:SF5">
    <property type="entry name" value="BLR4509 PROTEIN"/>
    <property type="match status" value="1"/>
</dbReference>
<dbReference type="Proteomes" id="UP001368500">
    <property type="component" value="Unassembled WGS sequence"/>
</dbReference>
<evidence type="ECO:0000256" key="3">
    <source>
        <dbReference type="ARBA" id="ARBA00022723"/>
    </source>
</evidence>
<evidence type="ECO:0000256" key="5">
    <source>
        <dbReference type="ARBA" id="ARBA00023004"/>
    </source>
</evidence>
<dbReference type="Pfam" id="PF20628">
    <property type="entry name" value="Dyp_perox_C"/>
    <property type="match status" value="1"/>
</dbReference>
<keyword evidence="3" id="KW-0479">Metal-binding</keyword>
<evidence type="ECO:0000256" key="1">
    <source>
        <dbReference type="ARBA" id="ARBA00001970"/>
    </source>
</evidence>
<evidence type="ECO:0000313" key="8">
    <source>
        <dbReference type="Proteomes" id="UP001368500"/>
    </source>
</evidence>
<keyword evidence="8" id="KW-1185">Reference proteome</keyword>
<dbReference type="InterPro" id="IPR006314">
    <property type="entry name" value="Dyp_peroxidase"/>
</dbReference>
<comment type="cofactor">
    <cofactor evidence="1">
        <name>heme b</name>
        <dbReference type="ChEBI" id="CHEBI:60344"/>
    </cofactor>
</comment>
<keyword evidence="2" id="KW-0575">Peroxidase</keyword>
<evidence type="ECO:0000256" key="4">
    <source>
        <dbReference type="ARBA" id="ARBA00023002"/>
    </source>
</evidence>
<sequence>MNVARPPVRLNPPTQLHGITDLTVLAELKPGLIDGIFDSRSHVWRLRCVLALLDAARHAARESDAWPGPLPDFVARVRDVHFFRFAILPRSATGSQQFLLNVTFDGGLEPYMRLIWKPLGSMLDLMFCHTTDYPLAAACSYDDYLRWVRAKEIPSQFFFADSPGTVADRAYLERLEALQRRDGHRPDADLQAARLALPPTAPPTPPSPAAVAASLRTLKALFALLPFFGRAPALADPVPLDDASVLWRFAQDLLADLRGWTAQGLFQPGGRHDALYRSAARELDWLMHPTAWQRPARADRPPVALPRPELPATLSPREALRARVQTGVLDGLSPPPGQGLRGAVALLRVRDAARARRWLAEATLGERPRVSDGRTVALGGGRIVASVALTLPGLRALGCADGLLDALPADFRQGMAQRAGVLGDLRLNHPQQWQRPLSGALQQPLDLEQVHLLVQLRTVDPETRPDADRSALLPSLRQWLDAHTGADDPWQLLAVEAGWSRPPVAGEAAPRNHFGFADGMSQPRLDPAPGAQFWDDGVRLGDVLLGAVNSLGDGPLAPGLSLPPPSDPTAWYGDGRTPAWLCDGSFLVLRKLRLYPQRLDRAVEQAAPQLATSVPDAAAARELVRAKLMGRDSAGRPLAVRRGAGDNDFDYAQDADGAQCPFASHVRRANPRTPSAGGMPVPRIVRRGMSYGPLQAHRPGEDVDRGLMFIAYNANLAEQFETLQRWLSGGNASGINSAQPDPFLGLPPAGESMVHRFVHGQQVVRVDVGTQPLSRLMYGLYAFVPSIDTLRRFEVLVRDQGLAAATAPTPSPVPVPMPSTAVAMAPATGGVADAAGATSAAASVAVVGATGAGTGTAAPAPDVPPLAVDLPGPGDADAKQAFEDDEGRRERWQALRTTHGGVQRFGRNLVAGSLATVRAVLADGGARYSAAGYDARMGATVGRCPFGQDHDTPGAPAAGGHARPHVQPLKTAIAQAVSEDQACATGFALMQRVLAGMAARGLAAGPGVPVRVDLQEAGLAVLDALLQRWFGADGVRSEAQPLSPTLMPVFDRTAGGPALRPGPLLSIARYVFSSHPSEAVRAAARADGGPLARSVAEWITRTRLLSSQDLPAPVMRAALQVLGPAVQAGHITAAEERATVAVMILGLPATWLGSFVKVLLAWITDRRLWGLQLDLASRQPTPPQMRALLREPLLRTLVADAVADGIWRQAVAPGPLGPQQVQPGDVVWMGLGSAWADASAQGQADTALALDLIYGGHWDSTAAGHAPHACPGRDMATGTLIGAVAALLAAGELRTTPSATVLELLPA</sequence>
<dbReference type="InterPro" id="IPR011008">
    <property type="entry name" value="Dimeric_a/b-barrel"/>
</dbReference>
<evidence type="ECO:0000313" key="7">
    <source>
        <dbReference type="EMBL" id="MEK8028375.1"/>
    </source>
</evidence>
<feature type="domain" description="Dyp-type peroxidase C-terminal" evidence="6">
    <location>
        <begin position="641"/>
        <end position="729"/>
    </location>
</feature>
<dbReference type="EMBL" id="JBBUTF010000023">
    <property type="protein sequence ID" value="MEK8028375.1"/>
    <property type="molecule type" value="Genomic_DNA"/>
</dbReference>
<keyword evidence="4" id="KW-0560">Oxidoreductase</keyword>
<dbReference type="RefSeq" id="WP_341376159.1">
    <property type="nucleotide sequence ID" value="NZ_JBBUTF010000023.1"/>
</dbReference>
<protein>
    <recommendedName>
        <fullName evidence="6">Dyp-type peroxidase C-terminal domain-containing protein</fullName>
    </recommendedName>
</protein>
<dbReference type="SUPFAM" id="SSF54909">
    <property type="entry name" value="Dimeric alpha+beta barrel"/>
    <property type="match status" value="1"/>
</dbReference>
<organism evidence="7 8">
    <name type="scientific">Pseudaquabacterium rugosum</name>
    <dbReference type="NCBI Taxonomy" id="2984194"/>
    <lineage>
        <taxon>Bacteria</taxon>
        <taxon>Pseudomonadati</taxon>
        <taxon>Pseudomonadota</taxon>
        <taxon>Betaproteobacteria</taxon>
        <taxon>Burkholderiales</taxon>
        <taxon>Sphaerotilaceae</taxon>
        <taxon>Pseudaquabacterium</taxon>
    </lineage>
</organism>